<dbReference type="RefSeq" id="WP_197533423.1">
    <property type="nucleotide sequence ID" value="NZ_CP036270.1"/>
</dbReference>
<accession>A0A517ZV36</accession>
<feature type="region of interest" description="Disordered" evidence="1">
    <location>
        <begin position="88"/>
        <end position="115"/>
    </location>
</feature>
<dbReference type="EMBL" id="CP036276">
    <property type="protein sequence ID" value="QDU46347.1"/>
    <property type="molecule type" value="Genomic_DNA"/>
</dbReference>
<evidence type="ECO:0000313" key="2">
    <source>
        <dbReference type="EMBL" id="QDU46347.1"/>
    </source>
</evidence>
<dbReference type="AlphaFoldDB" id="A0A517ZV36"/>
<evidence type="ECO:0000313" key="3">
    <source>
        <dbReference type="Proteomes" id="UP000319383"/>
    </source>
</evidence>
<evidence type="ECO:0000256" key="1">
    <source>
        <dbReference type="SAM" id="MobiDB-lite"/>
    </source>
</evidence>
<protein>
    <submittedName>
        <fullName evidence="2">Uncharacterized protein</fullName>
    </submittedName>
</protein>
<dbReference type="Proteomes" id="UP000319383">
    <property type="component" value="Chromosome"/>
</dbReference>
<organism evidence="2 3">
    <name type="scientific">Symmachiella dynata</name>
    <dbReference type="NCBI Taxonomy" id="2527995"/>
    <lineage>
        <taxon>Bacteria</taxon>
        <taxon>Pseudomonadati</taxon>
        <taxon>Planctomycetota</taxon>
        <taxon>Planctomycetia</taxon>
        <taxon>Planctomycetales</taxon>
        <taxon>Planctomycetaceae</taxon>
        <taxon>Symmachiella</taxon>
    </lineage>
</organism>
<sequence>MANSDHDGIVLEDTQPAVDERLYVPHSTGWSAHIKHSGGTERCFAQHPGQDFFHLLITGEIYLENGGERFCLTCAMRRGIINRDRKFLKNDSPMPTIQPLDDMSDVPLQGESGES</sequence>
<gene>
    <name evidence="2" type="ORF">Mal52_48660</name>
</gene>
<name>A0A517ZV36_9PLAN</name>
<reference evidence="2 3" key="1">
    <citation type="submission" date="2019-02" db="EMBL/GenBank/DDBJ databases">
        <title>Deep-cultivation of Planctomycetes and their phenomic and genomic characterization uncovers novel biology.</title>
        <authorList>
            <person name="Wiegand S."/>
            <person name="Jogler M."/>
            <person name="Boedeker C."/>
            <person name="Pinto D."/>
            <person name="Vollmers J."/>
            <person name="Rivas-Marin E."/>
            <person name="Kohn T."/>
            <person name="Peeters S.H."/>
            <person name="Heuer A."/>
            <person name="Rast P."/>
            <person name="Oberbeckmann S."/>
            <person name="Bunk B."/>
            <person name="Jeske O."/>
            <person name="Meyerdierks A."/>
            <person name="Storesund J.E."/>
            <person name="Kallscheuer N."/>
            <person name="Luecker S."/>
            <person name="Lage O.M."/>
            <person name="Pohl T."/>
            <person name="Merkel B.J."/>
            <person name="Hornburger P."/>
            <person name="Mueller R.-W."/>
            <person name="Bruemmer F."/>
            <person name="Labrenz M."/>
            <person name="Spormann A.M."/>
            <person name="Op den Camp H."/>
            <person name="Overmann J."/>
            <person name="Amann R."/>
            <person name="Jetten M.S.M."/>
            <person name="Mascher T."/>
            <person name="Medema M.H."/>
            <person name="Devos D.P."/>
            <person name="Kaster A.-K."/>
            <person name="Ovreas L."/>
            <person name="Rohde M."/>
            <person name="Galperin M.Y."/>
            <person name="Jogler C."/>
        </authorList>
    </citation>
    <scope>NUCLEOTIDE SEQUENCE [LARGE SCALE GENOMIC DNA]</scope>
    <source>
        <strain evidence="2 3">Mal52</strain>
    </source>
</reference>
<keyword evidence="3" id="KW-1185">Reference proteome</keyword>
<proteinExistence type="predicted"/>
<dbReference type="KEGG" id="sdyn:Mal52_48660"/>